<reference evidence="9 10" key="1">
    <citation type="submission" date="2018-04" db="EMBL/GenBank/DDBJ databases">
        <title>The genome sequence of Caulobacter sp. 744.</title>
        <authorList>
            <person name="Gao J."/>
            <person name="Sun J."/>
        </authorList>
    </citation>
    <scope>NUCLEOTIDE SEQUENCE [LARGE SCALE GENOMIC DNA]</scope>
    <source>
        <strain evidence="9 10">774</strain>
    </source>
</reference>
<dbReference type="Gene3D" id="1.20.81.30">
    <property type="entry name" value="Type II secretion system (T2SS), domain F"/>
    <property type="match status" value="2"/>
</dbReference>
<evidence type="ECO:0000256" key="6">
    <source>
        <dbReference type="ARBA" id="ARBA00023136"/>
    </source>
</evidence>
<evidence type="ECO:0000313" key="10">
    <source>
        <dbReference type="Proteomes" id="UP000245073"/>
    </source>
</evidence>
<evidence type="ECO:0000256" key="7">
    <source>
        <dbReference type="SAM" id="Phobius"/>
    </source>
</evidence>
<dbReference type="InterPro" id="IPR003004">
    <property type="entry name" value="GspF/PilC"/>
</dbReference>
<evidence type="ECO:0000256" key="3">
    <source>
        <dbReference type="ARBA" id="ARBA00022475"/>
    </source>
</evidence>
<feature type="transmembrane region" description="Helical" evidence="7">
    <location>
        <begin position="369"/>
        <end position="393"/>
    </location>
</feature>
<evidence type="ECO:0000256" key="4">
    <source>
        <dbReference type="ARBA" id="ARBA00022692"/>
    </source>
</evidence>
<dbReference type="Proteomes" id="UP000245073">
    <property type="component" value="Unassembled WGS sequence"/>
</dbReference>
<dbReference type="AlphaFoldDB" id="A0A2T9KDC0"/>
<dbReference type="GO" id="GO:0005886">
    <property type="term" value="C:plasma membrane"/>
    <property type="evidence" value="ECO:0007669"/>
    <property type="project" value="UniProtKB-SubCell"/>
</dbReference>
<accession>A0A2T9KDC0</accession>
<dbReference type="EMBL" id="QDKQ01000013">
    <property type="protein sequence ID" value="PVM93842.1"/>
    <property type="molecule type" value="Genomic_DNA"/>
</dbReference>
<feature type="transmembrane region" description="Helical" evidence="7">
    <location>
        <begin position="225"/>
        <end position="244"/>
    </location>
</feature>
<evidence type="ECO:0000256" key="5">
    <source>
        <dbReference type="ARBA" id="ARBA00022989"/>
    </source>
</evidence>
<dbReference type="RefSeq" id="WP_109099284.1">
    <property type="nucleotide sequence ID" value="NZ_QDKQ01000013.1"/>
</dbReference>
<keyword evidence="10" id="KW-1185">Reference proteome</keyword>
<evidence type="ECO:0000256" key="1">
    <source>
        <dbReference type="ARBA" id="ARBA00004651"/>
    </source>
</evidence>
<keyword evidence="6 7" id="KW-0472">Membrane</keyword>
<dbReference type="InterPro" id="IPR042094">
    <property type="entry name" value="T2SS_GspF_sf"/>
</dbReference>
<sequence>MADDAAFAYVAVAEGGKRVRGVVAAADSQAAFERLRRQGLSPLSLKPVKAGEQRRGRVGLSDREGAETLVAIADLLGAGADMRSALNVLSARDDRSRVGQACRLLHERISAGEPLDKAFADTLAPRHGFVAALVAAGEAAGNLPEGLRRAGEMLEADLRLRRQLSGALAYPAFVFVSSVLAAGVILLGVVPSLEPLVAETGEGGGGMLRGLLAASLFLREHDLALLGGVGGAVATIAVAGRAGLLRGVIDRLVLTGPWRGTTAALVYGGFSLSLGAMLTAGAPMSDALRLALRGVRSDLARRRLEPVLRQVRQGLSLSEALQAVPDFPRAVTRLAAVGEATGALGTMVGRAGRLEEEAAVRRIEAAARLLGPVMIVLLGGLIGLMMGGLLSGVTDLGSAVME</sequence>
<evidence type="ECO:0000259" key="8">
    <source>
        <dbReference type="Pfam" id="PF00482"/>
    </source>
</evidence>
<dbReference type="InterPro" id="IPR018076">
    <property type="entry name" value="T2SS_GspF_dom"/>
</dbReference>
<organism evidence="9 10">
    <name type="scientific">Caulobacter endophyticus</name>
    <dbReference type="NCBI Taxonomy" id="2172652"/>
    <lineage>
        <taxon>Bacteria</taxon>
        <taxon>Pseudomonadati</taxon>
        <taxon>Pseudomonadota</taxon>
        <taxon>Alphaproteobacteria</taxon>
        <taxon>Caulobacterales</taxon>
        <taxon>Caulobacteraceae</taxon>
        <taxon>Caulobacter</taxon>
    </lineage>
</organism>
<name>A0A2T9KDC0_9CAUL</name>
<protein>
    <recommendedName>
        <fullName evidence="8">Type II secretion system protein GspF domain-containing protein</fullName>
    </recommendedName>
</protein>
<gene>
    <name evidence="9" type="ORF">DDF67_01925</name>
</gene>
<proteinExistence type="inferred from homology"/>
<dbReference type="Pfam" id="PF00482">
    <property type="entry name" value="T2SSF"/>
    <property type="match status" value="2"/>
</dbReference>
<dbReference type="PANTHER" id="PTHR30012">
    <property type="entry name" value="GENERAL SECRETION PATHWAY PROTEIN"/>
    <property type="match status" value="1"/>
</dbReference>
<evidence type="ECO:0000256" key="2">
    <source>
        <dbReference type="ARBA" id="ARBA00005745"/>
    </source>
</evidence>
<comment type="subcellular location">
    <subcellularLocation>
        <location evidence="1">Cell membrane</location>
        <topology evidence="1">Multi-pass membrane protein</topology>
    </subcellularLocation>
</comment>
<feature type="domain" description="Type II secretion system protein GspF" evidence="8">
    <location>
        <begin position="72"/>
        <end position="191"/>
    </location>
</feature>
<comment type="caution">
    <text evidence="9">The sequence shown here is derived from an EMBL/GenBank/DDBJ whole genome shotgun (WGS) entry which is preliminary data.</text>
</comment>
<dbReference type="PANTHER" id="PTHR30012:SF0">
    <property type="entry name" value="TYPE II SECRETION SYSTEM PROTEIN F-RELATED"/>
    <property type="match status" value="1"/>
</dbReference>
<keyword evidence="4 7" id="KW-0812">Transmembrane</keyword>
<comment type="similarity">
    <text evidence="2">Belongs to the GSP F family.</text>
</comment>
<feature type="domain" description="Type II secretion system protein GspF" evidence="8">
    <location>
        <begin position="270"/>
        <end position="390"/>
    </location>
</feature>
<feature type="transmembrane region" description="Helical" evidence="7">
    <location>
        <begin position="168"/>
        <end position="190"/>
    </location>
</feature>
<evidence type="ECO:0000313" key="9">
    <source>
        <dbReference type="EMBL" id="PVM93842.1"/>
    </source>
</evidence>
<keyword evidence="3" id="KW-1003">Cell membrane</keyword>
<dbReference type="OrthoDB" id="9805682at2"/>
<dbReference type="GO" id="GO:0015628">
    <property type="term" value="P:protein secretion by the type II secretion system"/>
    <property type="evidence" value="ECO:0007669"/>
    <property type="project" value="TreeGrafter"/>
</dbReference>
<keyword evidence="5 7" id="KW-1133">Transmembrane helix</keyword>